<dbReference type="InterPro" id="IPR036396">
    <property type="entry name" value="Cyt_P450_sf"/>
</dbReference>
<dbReference type="SUPFAM" id="SSF48264">
    <property type="entry name" value="Cytochrome P450"/>
    <property type="match status" value="1"/>
</dbReference>
<comment type="similarity">
    <text evidence="1">Belongs to the cytochrome P450 family.</text>
</comment>
<keyword evidence="3" id="KW-1185">Reference proteome</keyword>
<evidence type="ECO:0000313" key="2">
    <source>
        <dbReference type="EMBL" id="MTI25584.1"/>
    </source>
</evidence>
<dbReference type="PRINTS" id="PR00359">
    <property type="entry name" value="BP450"/>
</dbReference>
<dbReference type="PANTHER" id="PTHR46696:SF1">
    <property type="entry name" value="CYTOCHROME P450 YJIB-RELATED"/>
    <property type="match status" value="1"/>
</dbReference>
<dbReference type="InterPro" id="IPR002397">
    <property type="entry name" value="Cyt_P450_B"/>
</dbReference>
<comment type="caution">
    <text evidence="2">The sequence shown here is derived from an EMBL/GenBank/DDBJ whole genome shotgun (WGS) entry which is preliminary data.</text>
</comment>
<dbReference type="InterPro" id="IPR001128">
    <property type="entry name" value="Cyt_P450"/>
</dbReference>
<proteinExistence type="inferred from homology"/>
<dbReference type="Proteomes" id="UP000798808">
    <property type="component" value="Unassembled WGS sequence"/>
</dbReference>
<protein>
    <submittedName>
        <fullName evidence="2">Cytochrome P450</fullName>
    </submittedName>
</protein>
<dbReference type="Gene3D" id="1.10.630.10">
    <property type="entry name" value="Cytochrome P450"/>
    <property type="match status" value="1"/>
</dbReference>
<gene>
    <name evidence="2" type="ORF">E1163_11580</name>
</gene>
<organism evidence="2 3">
    <name type="scientific">Fulvivirga kasyanovii</name>
    <dbReference type="NCBI Taxonomy" id="396812"/>
    <lineage>
        <taxon>Bacteria</taxon>
        <taxon>Pseudomonadati</taxon>
        <taxon>Bacteroidota</taxon>
        <taxon>Cytophagia</taxon>
        <taxon>Cytophagales</taxon>
        <taxon>Fulvivirgaceae</taxon>
        <taxon>Fulvivirga</taxon>
    </lineage>
</organism>
<dbReference type="Pfam" id="PF00067">
    <property type="entry name" value="p450"/>
    <property type="match status" value="1"/>
</dbReference>
<dbReference type="EMBL" id="SMLW01000526">
    <property type="protein sequence ID" value="MTI25584.1"/>
    <property type="molecule type" value="Genomic_DNA"/>
</dbReference>
<name>A0ABW9RN88_9BACT</name>
<evidence type="ECO:0000256" key="1">
    <source>
        <dbReference type="ARBA" id="ARBA00010617"/>
    </source>
</evidence>
<dbReference type="PANTHER" id="PTHR46696">
    <property type="entry name" value="P450, PUTATIVE (EUROFUNG)-RELATED"/>
    <property type="match status" value="1"/>
</dbReference>
<sequence length="92" mass="10162">MLVMIGSANRDESKFSNADTFDIHRDPNPHLALGKGIHFCLGAPLVHLEAKNGLTALLKRYSAIEHQEPFTLHPSENSAVYGLRSLPLRVKS</sequence>
<evidence type="ECO:0000313" key="3">
    <source>
        <dbReference type="Proteomes" id="UP000798808"/>
    </source>
</evidence>
<accession>A0ABW9RN88</accession>
<reference evidence="2 3" key="1">
    <citation type="submission" date="2019-02" db="EMBL/GenBank/DDBJ databases">
        <authorList>
            <person name="Goldberg S.R."/>
            <person name="Haltli B.A."/>
            <person name="Correa H."/>
            <person name="Russell K.G."/>
        </authorList>
    </citation>
    <scope>NUCLEOTIDE SEQUENCE [LARGE SCALE GENOMIC DNA]</scope>
    <source>
        <strain evidence="2 3">JCM 16186</strain>
    </source>
</reference>